<dbReference type="InterPro" id="IPR036196">
    <property type="entry name" value="Ptyr_pPase_sf"/>
</dbReference>
<evidence type="ECO:0000256" key="1">
    <source>
        <dbReference type="ARBA" id="ARBA00022849"/>
    </source>
</evidence>
<dbReference type="PANTHER" id="PTHR43428:SF1">
    <property type="entry name" value="ARSENATE REDUCTASE"/>
    <property type="match status" value="1"/>
</dbReference>
<dbReference type="CDD" id="cd16345">
    <property type="entry name" value="LMWP_ArsC"/>
    <property type="match status" value="1"/>
</dbReference>
<comment type="caution">
    <text evidence="3">The sequence shown here is derived from an EMBL/GenBank/DDBJ whole genome shotgun (WGS) entry which is preliminary data.</text>
</comment>
<dbReference type="GO" id="GO:0046685">
    <property type="term" value="P:response to arsenic-containing substance"/>
    <property type="evidence" value="ECO:0007669"/>
    <property type="project" value="UniProtKB-KW"/>
</dbReference>
<dbReference type="SMART" id="SM00226">
    <property type="entry name" value="LMWPc"/>
    <property type="match status" value="1"/>
</dbReference>
<dbReference type="InterPro" id="IPR023485">
    <property type="entry name" value="Ptyr_pPase"/>
</dbReference>
<evidence type="ECO:0000259" key="2">
    <source>
        <dbReference type="SMART" id="SM00226"/>
    </source>
</evidence>
<reference evidence="3" key="1">
    <citation type="journal article" date="2015" name="Nature">
        <title>Complex archaea that bridge the gap between prokaryotes and eukaryotes.</title>
        <authorList>
            <person name="Spang A."/>
            <person name="Saw J.H."/>
            <person name="Jorgensen S.L."/>
            <person name="Zaremba-Niedzwiedzka K."/>
            <person name="Martijn J."/>
            <person name="Lind A.E."/>
            <person name="van Eijk R."/>
            <person name="Schleper C."/>
            <person name="Guy L."/>
            <person name="Ettema T.J."/>
        </authorList>
    </citation>
    <scope>NUCLEOTIDE SEQUENCE</scope>
</reference>
<gene>
    <name evidence="3" type="ORF">LCGC14_2243270</name>
</gene>
<organism evidence="3">
    <name type="scientific">marine sediment metagenome</name>
    <dbReference type="NCBI Taxonomy" id="412755"/>
    <lineage>
        <taxon>unclassified sequences</taxon>
        <taxon>metagenomes</taxon>
        <taxon>ecological metagenomes</taxon>
    </lineage>
</organism>
<dbReference type="PANTHER" id="PTHR43428">
    <property type="entry name" value="ARSENATE REDUCTASE"/>
    <property type="match status" value="1"/>
</dbReference>
<dbReference type="AlphaFoldDB" id="A0A0F9D4Y9"/>
<dbReference type="EMBL" id="LAZR01030421">
    <property type="protein sequence ID" value="KKL56654.1"/>
    <property type="molecule type" value="Genomic_DNA"/>
</dbReference>
<evidence type="ECO:0000313" key="3">
    <source>
        <dbReference type="EMBL" id="KKL56654.1"/>
    </source>
</evidence>
<feature type="domain" description="Phosphotyrosine protein phosphatase I" evidence="2">
    <location>
        <begin position="4"/>
        <end position="137"/>
    </location>
</feature>
<protein>
    <recommendedName>
        <fullName evidence="2">Phosphotyrosine protein phosphatase I domain-containing protein</fullName>
    </recommendedName>
</protein>
<accession>A0A0F9D4Y9</accession>
<dbReference type="SUPFAM" id="SSF52788">
    <property type="entry name" value="Phosphotyrosine protein phosphatases I"/>
    <property type="match status" value="1"/>
</dbReference>
<proteinExistence type="predicted"/>
<name>A0A0F9D4Y9_9ZZZZ</name>
<keyword evidence="1" id="KW-0059">Arsenical resistance</keyword>
<dbReference type="Gene3D" id="3.40.50.2300">
    <property type="match status" value="1"/>
</dbReference>
<dbReference type="Pfam" id="PF01451">
    <property type="entry name" value="LMWPc"/>
    <property type="match status" value="1"/>
</dbReference>
<sequence length="141" mass="15590">MGPKRIMVLCTGNSCRSQMAEGFLRELGGQRVEAHSAGLLATEVHPRAMAVMAEEGIDLSAHSSKQIEPKLLQSMDLVVTVCDNAAEGCPYVPPHVKKLHRPIRDPVNTVGTEEEIMADFRRARDEIKKIIVQVLDQFSLQ</sequence>